<name>A0A9X2C4A4_9BURK</name>
<organism evidence="4 5">
    <name type="scientific">Scleromatobacter humisilvae</name>
    <dbReference type="NCBI Taxonomy" id="2897159"/>
    <lineage>
        <taxon>Bacteria</taxon>
        <taxon>Pseudomonadati</taxon>
        <taxon>Pseudomonadota</taxon>
        <taxon>Betaproteobacteria</taxon>
        <taxon>Burkholderiales</taxon>
        <taxon>Sphaerotilaceae</taxon>
        <taxon>Scleromatobacter</taxon>
    </lineage>
</organism>
<dbReference type="PANTHER" id="PTHR43877">
    <property type="entry name" value="AMINOALKYLPHOSPHONATE N-ACETYLTRANSFERASE-RELATED-RELATED"/>
    <property type="match status" value="1"/>
</dbReference>
<comment type="caution">
    <text evidence="4">The sequence shown here is derived from an EMBL/GenBank/DDBJ whole genome shotgun (WGS) entry which is preliminary data.</text>
</comment>
<dbReference type="InterPro" id="IPR050832">
    <property type="entry name" value="Bact_Acetyltransf"/>
</dbReference>
<dbReference type="AlphaFoldDB" id="A0A9X2C4A4"/>
<sequence length="171" mass="18452">MARTPLGLRDATLADLATIDEIHVQSRRVAYRGQVSDHYLDVTMPAASIEDWRRKLPALLDGAGRVLVAESDGEPIAFVAAFAPDERGSVYINNLHARPDRKGLGAGSALLAATAQWARDVGASALHLKVLQTNTPAIGFYESLGWRCVDRVDDTWAGEAIVALVYAIDLT</sequence>
<feature type="domain" description="N-acetyltransferase" evidence="3">
    <location>
        <begin position="6"/>
        <end position="171"/>
    </location>
</feature>
<gene>
    <name evidence="4" type="ORF">LPC04_28725</name>
</gene>
<evidence type="ECO:0000313" key="5">
    <source>
        <dbReference type="Proteomes" id="UP001139353"/>
    </source>
</evidence>
<dbReference type="RefSeq" id="WP_275685771.1">
    <property type="nucleotide sequence ID" value="NZ_JAJLJH010000019.1"/>
</dbReference>
<keyword evidence="2" id="KW-0012">Acyltransferase</keyword>
<evidence type="ECO:0000259" key="3">
    <source>
        <dbReference type="PROSITE" id="PS51186"/>
    </source>
</evidence>
<dbReference type="CDD" id="cd04301">
    <property type="entry name" value="NAT_SF"/>
    <property type="match status" value="1"/>
</dbReference>
<dbReference type="Pfam" id="PF00583">
    <property type="entry name" value="Acetyltransf_1"/>
    <property type="match status" value="1"/>
</dbReference>
<dbReference type="PROSITE" id="PS51186">
    <property type="entry name" value="GNAT"/>
    <property type="match status" value="1"/>
</dbReference>
<evidence type="ECO:0000256" key="1">
    <source>
        <dbReference type="ARBA" id="ARBA00022679"/>
    </source>
</evidence>
<keyword evidence="1" id="KW-0808">Transferase</keyword>
<protein>
    <submittedName>
        <fullName evidence="4">GNAT family N-acetyltransferase</fullName>
    </submittedName>
</protein>
<dbReference type="InterPro" id="IPR016181">
    <property type="entry name" value="Acyl_CoA_acyltransferase"/>
</dbReference>
<dbReference type="Gene3D" id="3.40.630.30">
    <property type="match status" value="1"/>
</dbReference>
<accession>A0A9X2C4A4</accession>
<evidence type="ECO:0000256" key="2">
    <source>
        <dbReference type="ARBA" id="ARBA00023315"/>
    </source>
</evidence>
<dbReference type="Proteomes" id="UP001139353">
    <property type="component" value="Unassembled WGS sequence"/>
</dbReference>
<dbReference type="InterPro" id="IPR000182">
    <property type="entry name" value="GNAT_dom"/>
</dbReference>
<dbReference type="GO" id="GO:0016747">
    <property type="term" value="F:acyltransferase activity, transferring groups other than amino-acyl groups"/>
    <property type="evidence" value="ECO:0007669"/>
    <property type="project" value="InterPro"/>
</dbReference>
<reference evidence="4" key="1">
    <citation type="submission" date="2021-11" db="EMBL/GenBank/DDBJ databases">
        <title>BS-T2-15 a new species belonging to the Comamonadaceae family isolated from the soil of a French oak forest.</title>
        <authorList>
            <person name="Mieszkin S."/>
            <person name="Alain K."/>
        </authorList>
    </citation>
    <scope>NUCLEOTIDE SEQUENCE</scope>
    <source>
        <strain evidence="4">BS-T2-15</strain>
    </source>
</reference>
<proteinExistence type="predicted"/>
<dbReference type="EMBL" id="JAJLJH010000019">
    <property type="protein sequence ID" value="MCK9689719.1"/>
    <property type="molecule type" value="Genomic_DNA"/>
</dbReference>
<keyword evidence="5" id="KW-1185">Reference proteome</keyword>
<dbReference type="SUPFAM" id="SSF55729">
    <property type="entry name" value="Acyl-CoA N-acyltransferases (Nat)"/>
    <property type="match status" value="1"/>
</dbReference>
<evidence type="ECO:0000313" key="4">
    <source>
        <dbReference type="EMBL" id="MCK9689719.1"/>
    </source>
</evidence>